<dbReference type="Pfam" id="PF07859">
    <property type="entry name" value="Abhydrolase_3"/>
    <property type="match status" value="2"/>
</dbReference>
<feature type="region of interest" description="Disordered" evidence="2">
    <location>
        <begin position="366"/>
        <end position="407"/>
    </location>
</feature>
<dbReference type="EMBL" id="KV744958">
    <property type="protein sequence ID" value="OCK80460.1"/>
    <property type="molecule type" value="Genomic_DNA"/>
</dbReference>
<dbReference type="InterPro" id="IPR029058">
    <property type="entry name" value="AB_hydrolase_fold"/>
</dbReference>
<feature type="region of interest" description="Disordered" evidence="2">
    <location>
        <begin position="639"/>
        <end position="660"/>
    </location>
</feature>
<dbReference type="PANTHER" id="PTHR23025:SF3">
    <property type="entry name" value="HORMONE-SENSITIVE LIPASE"/>
    <property type="match status" value="1"/>
</dbReference>
<evidence type="ECO:0000256" key="1">
    <source>
        <dbReference type="PROSITE-ProRule" id="PRU10038"/>
    </source>
</evidence>
<feature type="compositionally biased region" description="Gly residues" evidence="2">
    <location>
        <begin position="714"/>
        <end position="724"/>
    </location>
</feature>
<organism evidence="4 5">
    <name type="scientific">Lepidopterella palustris CBS 459.81</name>
    <dbReference type="NCBI Taxonomy" id="1314670"/>
    <lineage>
        <taxon>Eukaryota</taxon>
        <taxon>Fungi</taxon>
        <taxon>Dikarya</taxon>
        <taxon>Ascomycota</taxon>
        <taxon>Pezizomycotina</taxon>
        <taxon>Dothideomycetes</taxon>
        <taxon>Pleosporomycetidae</taxon>
        <taxon>Mytilinidiales</taxon>
        <taxon>Argynnaceae</taxon>
        <taxon>Lepidopterella</taxon>
    </lineage>
</organism>
<feature type="domain" description="Alpha/beta hydrolase fold-3" evidence="3">
    <location>
        <begin position="220"/>
        <end position="378"/>
    </location>
</feature>
<dbReference type="AlphaFoldDB" id="A0A8E2EAX0"/>
<feature type="compositionally biased region" description="Basic residues" evidence="2">
    <location>
        <begin position="726"/>
        <end position="735"/>
    </location>
</feature>
<dbReference type="PANTHER" id="PTHR23025">
    <property type="entry name" value="TRIACYLGLYCEROL LIPASE"/>
    <property type="match status" value="1"/>
</dbReference>
<dbReference type="GO" id="GO:0004806">
    <property type="term" value="F:triacylglycerol lipase activity"/>
    <property type="evidence" value="ECO:0007669"/>
    <property type="project" value="TreeGrafter"/>
</dbReference>
<feature type="region of interest" description="Disordered" evidence="2">
    <location>
        <begin position="672"/>
        <end position="771"/>
    </location>
</feature>
<name>A0A8E2EAX0_9PEZI</name>
<sequence>MIDHVLGRPSVKFRKIQVLAVVSFWSFYLYKSDRNGPPFVRRISAYFSKRLTTWQTIVISFLWLYVTRNFGKLVGLECPEPLANLYSRSYFRATWVTTALDAGFWTAMRIRRKWMRDLLSMVFTVYYMICAEKADEKVRKVRGTLTVDHLRVSWNKGTTPYLSFFTKLVRPRLMKYPPRAIRIPRPHESSYKDAVHAWLYFDGPLSALKKHTKVILDIPGGGFIAMDPRNHDDKLMGWAGKTGLPVLSLDYKKAPEHPYPYALNECYDVYHTIVASRGRCVGLSGEHIPKIIVSGDSAGGNLAVGMVLMILQTGSTDTRRWQGERELPPPSGVVLIYPALDMNIGNWMTDEQMALIRDRRVRKTNQGILRRKSDDYRHLAPNTPHVSDASPCPESPPPSRCATPPASTMVLTSPQTMIHLSAAHTGKDRNSIVSPQPRTPATGTTTIPNAPLTETLAAIFPAPPVHQLKTRLAMSSMISYFNDRILTPEMMRAMIILYIGPHNRPDFSTDFLLSPLLAPESLLAKFPKTYFLTGERDPLVDDTAIFAGRLRQAKRAAWIDAKEMGLDWARGEREFEEREWVEVLLVPGISHGFLQFVGVFPEGWKYIFKCARWMEECFAGLEQEKWRNREANWNGFGEKVSKRGGEGGGRGRERSDYSGSMAGLQEAVNGMARDGRGGWKHHQRTGTTSSADEDRPLEMTLRGSVSKGRAKGNRGVGRRGGVGRGSKTRNGRRRSLVSLASEDDLLGRRMKGLTGGLMGSQGGRDDAPPTP</sequence>
<evidence type="ECO:0000256" key="2">
    <source>
        <dbReference type="SAM" id="MobiDB-lite"/>
    </source>
</evidence>
<dbReference type="Gene3D" id="3.40.50.1820">
    <property type="entry name" value="alpha/beta hydrolase"/>
    <property type="match status" value="2"/>
</dbReference>
<evidence type="ECO:0000313" key="5">
    <source>
        <dbReference type="Proteomes" id="UP000250266"/>
    </source>
</evidence>
<proteinExistence type="predicted"/>
<feature type="compositionally biased region" description="Basic and acidic residues" evidence="2">
    <location>
        <begin position="639"/>
        <end position="656"/>
    </location>
</feature>
<feature type="active site" evidence="1">
    <location>
        <position position="297"/>
    </location>
</feature>
<dbReference type="OrthoDB" id="5570009at2759"/>
<dbReference type="GO" id="GO:0019433">
    <property type="term" value="P:triglyceride catabolic process"/>
    <property type="evidence" value="ECO:0007669"/>
    <property type="project" value="TreeGrafter"/>
</dbReference>
<feature type="compositionally biased region" description="Polar residues" evidence="2">
    <location>
        <begin position="431"/>
        <end position="448"/>
    </location>
</feature>
<protein>
    <submittedName>
        <fullName evidence="4">Alpha/beta-hydrolase</fullName>
    </submittedName>
</protein>
<keyword evidence="4" id="KW-0378">Hydrolase</keyword>
<feature type="domain" description="Alpha/beta hydrolase fold-3" evidence="3">
    <location>
        <begin position="462"/>
        <end position="556"/>
    </location>
</feature>
<accession>A0A8E2EAX0</accession>
<evidence type="ECO:0000313" key="4">
    <source>
        <dbReference type="EMBL" id="OCK80460.1"/>
    </source>
</evidence>
<keyword evidence="5" id="KW-1185">Reference proteome</keyword>
<gene>
    <name evidence="4" type="ORF">K432DRAFT_416673</name>
</gene>
<dbReference type="GO" id="GO:0005829">
    <property type="term" value="C:cytosol"/>
    <property type="evidence" value="ECO:0007669"/>
    <property type="project" value="TreeGrafter"/>
</dbReference>
<dbReference type="PROSITE" id="PS01174">
    <property type="entry name" value="LIPASE_GDXG_SER"/>
    <property type="match status" value="1"/>
</dbReference>
<evidence type="ECO:0000259" key="3">
    <source>
        <dbReference type="Pfam" id="PF07859"/>
    </source>
</evidence>
<dbReference type="Proteomes" id="UP000250266">
    <property type="component" value="Unassembled WGS sequence"/>
</dbReference>
<feature type="region of interest" description="Disordered" evidence="2">
    <location>
        <begin position="426"/>
        <end position="448"/>
    </location>
</feature>
<dbReference type="InterPro" id="IPR013094">
    <property type="entry name" value="AB_hydrolase_3"/>
</dbReference>
<dbReference type="InterPro" id="IPR033140">
    <property type="entry name" value="Lipase_GDXG_put_SER_AS"/>
</dbReference>
<reference evidence="4 5" key="1">
    <citation type="journal article" date="2016" name="Nat. Commun.">
        <title>Ectomycorrhizal ecology is imprinted in the genome of the dominant symbiotic fungus Cenococcum geophilum.</title>
        <authorList>
            <consortium name="DOE Joint Genome Institute"/>
            <person name="Peter M."/>
            <person name="Kohler A."/>
            <person name="Ohm R.A."/>
            <person name="Kuo A."/>
            <person name="Krutzmann J."/>
            <person name="Morin E."/>
            <person name="Arend M."/>
            <person name="Barry K.W."/>
            <person name="Binder M."/>
            <person name="Choi C."/>
            <person name="Clum A."/>
            <person name="Copeland A."/>
            <person name="Grisel N."/>
            <person name="Haridas S."/>
            <person name="Kipfer T."/>
            <person name="LaButti K."/>
            <person name="Lindquist E."/>
            <person name="Lipzen A."/>
            <person name="Maire R."/>
            <person name="Meier B."/>
            <person name="Mihaltcheva S."/>
            <person name="Molinier V."/>
            <person name="Murat C."/>
            <person name="Poggeler S."/>
            <person name="Quandt C.A."/>
            <person name="Sperisen C."/>
            <person name="Tritt A."/>
            <person name="Tisserant E."/>
            <person name="Crous P.W."/>
            <person name="Henrissat B."/>
            <person name="Nehls U."/>
            <person name="Egli S."/>
            <person name="Spatafora J.W."/>
            <person name="Grigoriev I.V."/>
            <person name="Martin F.M."/>
        </authorList>
    </citation>
    <scope>NUCLEOTIDE SEQUENCE [LARGE SCALE GENOMIC DNA]</scope>
    <source>
        <strain evidence="4 5">CBS 459.81</strain>
    </source>
</reference>
<feature type="compositionally biased region" description="Gly residues" evidence="2">
    <location>
        <begin position="753"/>
        <end position="762"/>
    </location>
</feature>
<dbReference type="SUPFAM" id="SSF53474">
    <property type="entry name" value="alpha/beta-Hydrolases"/>
    <property type="match status" value="1"/>
</dbReference>
<dbReference type="GO" id="GO:0004771">
    <property type="term" value="F:sterol ester esterase activity"/>
    <property type="evidence" value="ECO:0007669"/>
    <property type="project" value="TreeGrafter"/>
</dbReference>